<dbReference type="AlphaFoldDB" id="A0A4Y7L232"/>
<evidence type="ECO:0000259" key="1">
    <source>
        <dbReference type="PROSITE" id="PS50181"/>
    </source>
</evidence>
<sequence>MSSTLPQDMIIDILTRLPVTSISRFKCVCKSWLDLFDDIQFRKLHYDRINIQKKSNLIKIIAGKRNDLYSIDVYDSGKVSEVVKIVDYPFYNEKYRESDDNLGILGSYNGLVCIRPRFDLICFWYPSTKDYRIVSKVQQTETPSSWCRFGFSYDLKTLDYKLVSFESFMDERRGSQIMVYSLASNSWSTTPYNMPYTLACRARPISLYFNGALHWLTDDSKVLVSFDLGDRGDVWVMEEYGVRESWTKRFTVPQRTINFVYFRPIDYLLNGEQILLSVRSQNTCSNVLVCYNPKSKRAKILKTHDSDPEWFFAYTYEESLFSVRPKQSSVVGIRHYLGDEQVEQEPLLKHDHKRRKLVN</sequence>
<dbReference type="CDD" id="cd22157">
    <property type="entry name" value="F-box_AtFBW1-like"/>
    <property type="match status" value="1"/>
</dbReference>
<reference evidence="2 3" key="1">
    <citation type="journal article" date="2018" name="Science">
        <title>The opium poppy genome and morphinan production.</title>
        <authorList>
            <person name="Guo L."/>
            <person name="Winzer T."/>
            <person name="Yang X."/>
            <person name="Li Y."/>
            <person name="Ning Z."/>
            <person name="He Z."/>
            <person name="Teodor R."/>
            <person name="Lu Y."/>
            <person name="Bowser T.A."/>
            <person name="Graham I.A."/>
            <person name="Ye K."/>
        </authorList>
    </citation>
    <scope>NUCLEOTIDE SEQUENCE [LARGE SCALE GENOMIC DNA]</scope>
    <source>
        <strain evidence="3">cv. HN1</strain>
        <tissue evidence="2">Leaves</tissue>
    </source>
</reference>
<gene>
    <name evidence="2" type="ORF">C5167_003431</name>
</gene>
<keyword evidence="3" id="KW-1185">Reference proteome</keyword>
<dbReference type="PANTHER" id="PTHR31672">
    <property type="entry name" value="BNACNNG10540D PROTEIN"/>
    <property type="match status" value="1"/>
</dbReference>
<organism evidence="2 3">
    <name type="scientific">Papaver somniferum</name>
    <name type="common">Opium poppy</name>
    <dbReference type="NCBI Taxonomy" id="3469"/>
    <lineage>
        <taxon>Eukaryota</taxon>
        <taxon>Viridiplantae</taxon>
        <taxon>Streptophyta</taxon>
        <taxon>Embryophyta</taxon>
        <taxon>Tracheophyta</taxon>
        <taxon>Spermatophyta</taxon>
        <taxon>Magnoliopsida</taxon>
        <taxon>Ranunculales</taxon>
        <taxon>Papaveraceae</taxon>
        <taxon>Papaveroideae</taxon>
        <taxon>Papaver</taxon>
    </lineage>
</organism>
<dbReference type="SMART" id="SM00256">
    <property type="entry name" value="FBOX"/>
    <property type="match status" value="1"/>
</dbReference>
<dbReference type="Gramene" id="RZC79236">
    <property type="protein sequence ID" value="RZC79236"/>
    <property type="gene ID" value="C5167_003431"/>
</dbReference>
<dbReference type="Pfam" id="PF00646">
    <property type="entry name" value="F-box"/>
    <property type="match status" value="1"/>
</dbReference>
<evidence type="ECO:0000313" key="2">
    <source>
        <dbReference type="EMBL" id="RZC79236.1"/>
    </source>
</evidence>
<dbReference type="SUPFAM" id="SSF81383">
    <property type="entry name" value="F-box domain"/>
    <property type="match status" value="1"/>
</dbReference>
<dbReference type="Pfam" id="PF07734">
    <property type="entry name" value="FBA_1"/>
    <property type="match status" value="1"/>
</dbReference>
<proteinExistence type="predicted"/>
<dbReference type="InterPro" id="IPR001810">
    <property type="entry name" value="F-box_dom"/>
</dbReference>
<protein>
    <recommendedName>
        <fullName evidence="1">F-box domain-containing protein</fullName>
    </recommendedName>
</protein>
<name>A0A4Y7L232_PAPSO</name>
<dbReference type="InterPro" id="IPR050796">
    <property type="entry name" value="SCF_F-box_component"/>
</dbReference>
<feature type="domain" description="F-box" evidence="1">
    <location>
        <begin position="1"/>
        <end position="49"/>
    </location>
</feature>
<evidence type="ECO:0000313" key="3">
    <source>
        <dbReference type="Proteomes" id="UP000316621"/>
    </source>
</evidence>
<dbReference type="STRING" id="3469.A0A4Y7L232"/>
<dbReference type="PANTHER" id="PTHR31672:SF13">
    <property type="entry name" value="F-BOX PROTEIN CPR30-LIKE"/>
    <property type="match status" value="1"/>
</dbReference>
<accession>A0A4Y7L232</accession>
<dbReference type="Gene3D" id="1.20.1280.50">
    <property type="match status" value="1"/>
</dbReference>
<dbReference type="PROSITE" id="PS50181">
    <property type="entry name" value="FBOX"/>
    <property type="match status" value="1"/>
</dbReference>
<dbReference type="EMBL" id="CM010723">
    <property type="protein sequence ID" value="RZC79236.1"/>
    <property type="molecule type" value="Genomic_DNA"/>
</dbReference>
<dbReference type="NCBIfam" id="TIGR01640">
    <property type="entry name" value="F_box_assoc_1"/>
    <property type="match status" value="1"/>
</dbReference>
<dbReference type="InterPro" id="IPR017451">
    <property type="entry name" value="F-box-assoc_interact_dom"/>
</dbReference>
<dbReference type="InterPro" id="IPR036047">
    <property type="entry name" value="F-box-like_dom_sf"/>
</dbReference>
<dbReference type="InterPro" id="IPR006527">
    <property type="entry name" value="F-box-assoc_dom_typ1"/>
</dbReference>
<dbReference type="Proteomes" id="UP000316621">
    <property type="component" value="Chromosome 9"/>
</dbReference>